<dbReference type="AlphaFoldDB" id="A0A315Z874"/>
<dbReference type="Gene3D" id="1.10.3360.10">
    <property type="entry name" value="VPA0735-like domain"/>
    <property type="match status" value="1"/>
</dbReference>
<accession>A0A315Z874</accession>
<dbReference type="EMBL" id="QGDO01000003">
    <property type="protein sequence ID" value="PWJ41765.1"/>
    <property type="molecule type" value="Genomic_DNA"/>
</dbReference>
<dbReference type="Proteomes" id="UP000245535">
    <property type="component" value="Unassembled WGS sequence"/>
</dbReference>
<dbReference type="Pfam" id="PF06742">
    <property type="entry name" value="DUF1214"/>
    <property type="match status" value="1"/>
</dbReference>
<dbReference type="Gene3D" id="2.60.120.600">
    <property type="entry name" value="Domain of unknown function DUF1214, C-terminal domain"/>
    <property type="match status" value="1"/>
</dbReference>
<dbReference type="PANTHER" id="PTHR36509:SF3">
    <property type="entry name" value="SIGNAL PEPTIDE PROTEIN"/>
    <property type="match status" value="1"/>
</dbReference>
<evidence type="ECO:0000259" key="2">
    <source>
        <dbReference type="Pfam" id="PF06863"/>
    </source>
</evidence>
<dbReference type="InterPro" id="IPR010679">
    <property type="entry name" value="DUF1254"/>
</dbReference>
<comment type="caution">
    <text evidence="3">The sequence shown here is derived from an EMBL/GenBank/DDBJ whole genome shotgun (WGS) entry which is preliminary data.</text>
</comment>
<keyword evidence="4" id="KW-1185">Reference proteome</keyword>
<evidence type="ECO:0000313" key="3">
    <source>
        <dbReference type="EMBL" id="PWJ41765.1"/>
    </source>
</evidence>
<sequence length="477" mass="54510">MKFIEHITFKTILAVLLLIYGANSSALSQNMSSEESSEINIEKKRFERRAFESAIWGQPLVAGNQMIEGAIEARQKLNQVAYFSQPPNWKFQQPTPNNSTLYLQLIYDVKDSPVVIEIPAETEQFKVFGSLLDVWQRPVVDVGGAGDDKGKGGKYFLYQADDESITVPEGYYPVPLRTYRGYGTIRIILPNNAPETLADAEEYIKTKSAQYYYNDSERLPHMDIYDMEYASVFPFDHTFFEKLQKVVNYEEIRVEDKYAMGMLSSIGIEKGGNFSPSEEQKVILDNIMSEVHLELQDHILNLPPMRWGDHSHWALPVAPSMIATQMTYEDENKIYVDDKAFTFYMYISPPVKLGKATAYLKLTHDKEGNVLDGKKNYKLTVPPNVPVSQFWSVLAYDLATASYIRNSDRIGLASTEEPQMNADGTCDIYFGPNELNNGVNYIPTEAIEHFFLLFRFYGPEKAYQDNSWMLNDIVEIK</sequence>
<dbReference type="InterPro" id="IPR010621">
    <property type="entry name" value="DUF1214"/>
</dbReference>
<organism evidence="3 4">
    <name type="scientific">Sediminitomix flava</name>
    <dbReference type="NCBI Taxonomy" id="379075"/>
    <lineage>
        <taxon>Bacteria</taxon>
        <taxon>Pseudomonadati</taxon>
        <taxon>Bacteroidota</taxon>
        <taxon>Cytophagia</taxon>
        <taxon>Cytophagales</taxon>
        <taxon>Flammeovirgaceae</taxon>
        <taxon>Sediminitomix</taxon>
    </lineage>
</organism>
<dbReference type="PANTHER" id="PTHR36509">
    <property type="entry name" value="BLL3101 PROTEIN"/>
    <property type="match status" value="1"/>
</dbReference>
<reference evidence="3 4" key="1">
    <citation type="submission" date="2018-03" db="EMBL/GenBank/DDBJ databases">
        <title>Genomic Encyclopedia of Archaeal and Bacterial Type Strains, Phase II (KMG-II): from individual species to whole genera.</title>
        <authorList>
            <person name="Goeker M."/>
        </authorList>
    </citation>
    <scope>NUCLEOTIDE SEQUENCE [LARGE SCALE GENOMIC DNA]</scope>
    <source>
        <strain evidence="3 4">DSM 28229</strain>
    </source>
</reference>
<dbReference type="InterPro" id="IPR037050">
    <property type="entry name" value="DUF1254_sf"/>
</dbReference>
<dbReference type="InterPro" id="IPR037049">
    <property type="entry name" value="DUF1214_C_sf"/>
</dbReference>
<proteinExistence type="predicted"/>
<evidence type="ECO:0000259" key="1">
    <source>
        <dbReference type="Pfam" id="PF06742"/>
    </source>
</evidence>
<dbReference type="SUPFAM" id="SSF160935">
    <property type="entry name" value="VPA0735-like"/>
    <property type="match status" value="1"/>
</dbReference>
<dbReference type="OrthoDB" id="272779at2"/>
<dbReference type="RefSeq" id="WP_109618070.1">
    <property type="nucleotide sequence ID" value="NZ_QGDO01000003.1"/>
</dbReference>
<gene>
    <name evidence="3" type="ORF">BC781_10315</name>
</gene>
<feature type="domain" description="DUF1254" evidence="2">
    <location>
        <begin position="78"/>
        <end position="203"/>
    </location>
</feature>
<protein>
    <recommendedName>
        <fullName evidence="5">DUF1254 domain-containing protein</fullName>
    </recommendedName>
</protein>
<dbReference type="Pfam" id="PF06863">
    <property type="entry name" value="DUF1254"/>
    <property type="match status" value="1"/>
</dbReference>
<dbReference type="Gene3D" id="2.60.40.1610">
    <property type="entry name" value="Domain of unknown function DUF1254"/>
    <property type="match status" value="1"/>
</dbReference>
<feature type="domain" description="DUF1214" evidence="1">
    <location>
        <begin position="357"/>
        <end position="461"/>
    </location>
</feature>
<evidence type="ECO:0000313" key="4">
    <source>
        <dbReference type="Proteomes" id="UP000245535"/>
    </source>
</evidence>
<name>A0A315Z874_SEDFL</name>
<evidence type="ECO:0008006" key="5">
    <source>
        <dbReference type="Google" id="ProtNLM"/>
    </source>
</evidence>